<proteinExistence type="predicted"/>
<dbReference type="AlphaFoldDB" id="X1RDB0"/>
<protein>
    <submittedName>
        <fullName evidence="1">Uncharacterized protein</fullName>
    </submittedName>
</protein>
<comment type="caution">
    <text evidence="1">The sequence shown here is derived from an EMBL/GenBank/DDBJ whole genome shotgun (WGS) entry which is preliminary data.</text>
</comment>
<accession>X1RDB0</accession>
<dbReference type="EMBL" id="BARW01006626">
    <property type="protein sequence ID" value="GAI78553.1"/>
    <property type="molecule type" value="Genomic_DNA"/>
</dbReference>
<reference evidence="1" key="1">
    <citation type="journal article" date="2014" name="Front. Microbiol.">
        <title>High frequency of phylogenetically diverse reductive dehalogenase-homologous genes in deep subseafloor sedimentary metagenomes.</title>
        <authorList>
            <person name="Kawai M."/>
            <person name="Futagami T."/>
            <person name="Toyoda A."/>
            <person name="Takaki Y."/>
            <person name="Nishi S."/>
            <person name="Hori S."/>
            <person name="Arai W."/>
            <person name="Tsubouchi T."/>
            <person name="Morono Y."/>
            <person name="Uchiyama I."/>
            <person name="Ito T."/>
            <person name="Fujiyama A."/>
            <person name="Inagaki F."/>
            <person name="Takami H."/>
        </authorList>
    </citation>
    <scope>NUCLEOTIDE SEQUENCE</scope>
    <source>
        <strain evidence="1">Expedition CK06-06</strain>
    </source>
</reference>
<gene>
    <name evidence="1" type="ORF">S12H4_13923</name>
</gene>
<sequence>MPDINKPMHVPELNLQPPITGKVRLSDDMQQTLALLTTYVNNKRILLPTSQSGVLFVSEPAIK</sequence>
<name>X1RDB0_9ZZZZ</name>
<feature type="non-terminal residue" evidence="1">
    <location>
        <position position="63"/>
    </location>
</feature>
<evidence type="ECO:0000313" key="1">
    <source>
        <dbReference type="EMBL" id="GAI78553.1"/>
    </source>
</evidence>
<organism evidence="1">
    <name type="scientific">marine sediment metagenome</name>
    <dbReference type="NCBI Taxonomy" id="412755"/>
    <lineage>
        <taxon>unclassified sequences</taxon>
        <taxon>metagenomes</taxon>
        <taxon>ecological metagenomes</taxon>
    </lineage>
</organism>